<dbReference type="InterPro" id="IPR006059">
    <property type="entry name" value="SBP"/>
</dbReference>
<dbReference type="PANTHER" id="PTHR43649:SF30">
    <property type="entry name" value="ABC TRANSPORTER SUBSTRATE-BINDING PROTEIN"/>
    <property type="match status" value="1"/>
</dbReference>
<organism evidence="1 2">
    <name type="scientific">Mycolicibacillus koreensis</name>
    <dbReference type="NCBI Taxonomy" id="1069220"/>
    <lineage>
        <taxon>Bacteria</taxon>
        <taxon>Bacillati</taxon>
        <taxon>Actinomycetota</taxon>
        <taxon>Actinomycetes</taxon>
        <taxon>Mycobacteriales</taxon>
        <taxon>Mycobacteriaceae</taxon>
        <taxon>Mycolicibacillus</taxon>
    </lineage>
</organism>
<dbReference type="Gene3D" id="3.40.190.10">
    <property type="entry name" value="Periplasmic binding protein-like II"/>
    <property type="match status" value="1"/>
</dbReference>
<keyword evidence="2" id="KW-1185">Reference proteome</keyword>
<dbReference type="Pfam" id="PF01547">
    <property type="entry name" value="SBP_bac_1"/>
    <property type="match status" value="1"/>
</dbReference>
<dbReference type="SUPFAM" id="SSF53850">
    <property type="entry name" value="Periplasmic binding protein-like II"/>
    <property type="match status" value="1"/>
</dbReference>
<proteinExistence type="predicted"/>
<name>A0A7I7S9S7_9MYCO</name>
<dbReference type="CDD" id="cd13585">
    <property type="entry name" value="PBP2_TMBP_like"/>
    <property type="match status" value="1"/>
</dbReference>
<dbReference type="EMBL" id="NCXO01000047">
    <property type="protein sequence ID" value="OSC30839.1"/>
    <property type="molecule type" value="Genomic_DNA"/>
</dbReference>
<gene>
    <name evidence="1" type="ORF">B8W67_16745</name>
</gene>
<reference evidence="1 2" key="1">
    <citation type="submission" date="2017-04" db="EMBL/GenBank/DDBJ databases">
        <title>The new phylogeny of genus Mycobacterium.</title>
        <authorList>
            <person name="Tortoli E."/>
            <person name="Trovato A."/>
            <person name="Cirillo D.M."/>
        </authorList>
    </citation>
    <scope>NUCLEOTIDE SEQUENCE [LARGE SCALE GENOMIC DNA]</scope>
    <source>
        <strain evidence="1 2">KCTC 19819</strain>
    </source>
</reference>
<sequence>MVGTPISRRTALRGAAAVTAAALAGAPAGCGHADDDALSFFFAANPEEADARQRIVDAFCAHHPDIPVRTVLSGGNPMQQLSIFCAGGRCPDVVMAWEFSYAGLADRGVLADLNTFLAADREFAATLRDDSIPPLLQTFAYRNSGRSGQFALPEQWSGNFLFYNPRLFDEAGVPRPPSRWQQPWSFDEFLRAATALTKRGSSGRVSQWGFVDTWVPSYSAALFGMNNGVPWSTPRMNPTHLNFDDDAFLAGVQFYADLSVRHRVAPAASDVQSMSTMDLFSGGRAAMALGGHWRYQTFARAKGLDFDVTVLPTGPRADRAQSNIGTTGLAIAADSPRTEQAWEFVKFAAGPVGQTLIGESGLFVPVLHSAIAAPGFAAAHQRIGNLAVLTEGPAHSAGMPISPEWEKVNALMDRNMGPVLRGVRPASSLKQTLCGPVDEVLARS</sequence>
<dbReference type="RefSeq" id="WP_085305141.1">
    <property type="nucleotide sequence ID" value="NZ_AP022594.1"/>
</dbReference>
<dbReference type="InterPro" id="IPR006311">
    <property type="entry name" value="TAT_signal"/>
</dbReference>
<protein>
    <submittedName>
        <fullName evidence="1">ABC transporter</fullName>
    </submittedName>
</protein>
<dbReference type="OrthoDB" id="2515880at2"/>
<dbReference type="AlphaFoldDB" id="A0A7I7S9S7"/>
<dbReference type="PANTHER" id="PTHR43649">
    <property type="entry name" value="ARABINOSE-BINDING PROTEIN-RELATED"/>
    <property type="match status" value="1"/>
</dbReference>
<dbReference type="Proteomes" id="UP000193577">
    <property type="component" value="Unassembled WGS sequence"/>
</dbReference>
<dbReference type="InterPro" id="IPR050490">
    <property type="entry name" value="Bact_solute-bd_prot1"/>
</dbReference>
<comment type="caution">
    <text evidence="1">The sequence shown here is derived from an EMBL/GenBank/DDBJ whole genome shotgun (WGS) entry which is preliminary data.</text>
</comment>
<evidence type="ECO:0000313" key="2">
    <source>
        <dbReference type="Proteomes" id="UP000193577"/>
    </source>
</evidence>
<evidence type="ECO:0000313" key="1">
    <source>
        <dbReference type="EMBL" id="OSC30839.1"/>
    </source>
</evidence>
<dbReference type="PROSITE" id="PS51318">
    <property type="entry name" value="TAT"/>
    <property type="match status" value="1"/>
</dbReference>
<accession>A0A7I7S9S7</accession>